<name>A0AB38A7S5_9ACTN</name>
<feature type="transmembrane region" description="Helical" evidence="1">
    <location>
        <begin position="239"/>
        <end position="260"/>
    </location>
</feature>
<reference evidence="3 4" key="1">
    <citation type="submission" date="2016-10" db="EMBL/GenBank/DDBJ databases">
        <authorList>
            <person name="Varghese N."/>
            <person name="Submissions S."/>
        </authorList>
    </citation>
    <scope>NUCLEOTIDE SEQUENCE [LARGE SCALE GENOMIC DNA]</scope>
    <source>
        <strain evidence="3 4">DSM 20586</strain>
    </source>
</reference>
<dbReference type="EMBL" id="FNSH01000001">
    <property type="protein sequence ID" value="SEB94933.1"/>
    <property type="molecule type" value="Genomic_DNA"/>
</dbReference>
<evidence type="ECO:0000313" key="4">
    <source>
        <dbReference type="Proteomes" id="UP000183687"/>
    </source>
</evidence>
<accession>A0AB38A7S5</accession>
<dbReference type="Pfam" id="PF00884">
    <property type="entry name" value="Sulfatase"/>
    <property type="match status" value="1"/>
</dbReference>
<dbReference type="Gene3D" id="3.40.720.10">
    <property type="entry name" value="Alkaline Phosphatase, subunit A"/>
    <property type="match status" value="1"/>
</dbReference>
<dbReference type="AlphaFoldDB" id="A0AB38A7S5"/>
<keyword evidence="1" id="KW-0472">Membrane</keyword>
<evidence type="ECO:0000256" key="1">
    <source>
        <dbReference type="SAM" id="Phobius"/>
    </source>
</evidence>
<comment type="caution">
    <text evidence="3">The sequence shown here is derived from an EMBL/GenBank/DDBJ whole genome shotgun (WGS) entry which is preliminary data.</text>
</comment>
<organism evidence="3 4">
    <name type="scientific">Atopobium minutum</name>
    <dbReference type="NCBI Taxonomy" id="1381"/>
    <lineage>
        <taxon>Bacteria</taxon>
        <taxon>Bacillati</taxon>
        <taxon>Actinomycetota</taxon>
        <taxon>Coriobacteriia</taxon>
        <taxon>Coriobacteriales</taxon>
        <taxon>Atopobiaceae</taxon>
        <taxon>Atopobium</taxon>
    </lineage>
</organism>
<dbReference type="InterPro" id="IPR000917">
    <property type="entry name" value="Sulfatase_N"/>
</dbReference>
<sequence>MQTNNKHVRHLKRALLVCDVVFAASLLLIWALAVPTPAWAYVDPSVMTYTIQALAGVAVALSAVAGIAFRRSRKVILKLLHIEERREVEAQVSTITPDQKASVDAVAKQALASSVIAQNTSLGSHNEGESIKWTTRLLAALCVSLFFAFTLLIVAPYEIIAGNSASLVFGISQVWWVFILPALLVAAVSTAVLTLLRKRVFNLGLMLVFGFTLACYIQVLFLNIGLPTSTGATIAWSDYTKISCFTFVVWALIFIAPFTLSQLNRNLSRKIVSIVSLALILVQLVGVGSIFAKSHLSNSDAPQEEYTVTEKGMFTVSPKKNTVIFVLDMYDTPMDLIPLTKSNPDLLKEMTGFTWFQNVTSVITPTRDAVPAILTSYQPNHDANFDKMAWDRWDYTDFMGDLTKAGYDIGIYSENVSPQVEQVSKRAMNFLPNDEAASNAPKLNVKGTLKAIYECALFRDLPWPFKPFFWFYTDDVNNAMIKRADTTQSNTYDDTVPYTTNDPLYFQKLKNVRLSYGDTTKEGSFRFIHLLGPHWPNTMDENGVDIGESTRAQQATGSMNIVSEYIRQLKELGVYDQTTIMIISDHGYMSGTGNLDLTTFAANPIFLVKPAQSAQADAEPCKISQAPLSLLDVMPTALTASDVPMTRQGDGMNAFDVTDPNRPRIFEMLSRNSSGFEYGVVEYSIIGDANDFTTWKPTGWVMHYPRNEASWWEDRGSRTVG</sequence>
<feature type="domain" description="Sulfatase N-terminal" evidence="2">
    <location>
        <begin position="337"/>
        <end position="641"/>
    </location>
</feature>
<feature type="transmembrane region" description="Helical" evidence="1">
    <location>
        <begin position="50"/>
        <end position="69"/>
    </location>
</feature>
<feature type="transmembrane region" description="Helical" evidence="1">
    <location>
        <begin position="175"/>
        <end position="196"/>
    </location>
</feature>
<gene>
    <name evidence="3" type="ORF">SAMN04489746_1331</name>
</gene>
<dbReference type="RefSeq" id="WP_002564003.1">
    <property type="nucleotide sequence ID" value="NZ_CALJSN010000010.1"/>
</dbReference>
<evidence type="ECO:0000313" key="3">
    <source>
        <dbReference type="EMBL" id="SEB94933.1"/>
    </source>
</evidence>
<feature type="transmembrane region" description="Helical" evidence="1">
    <location>
        <begin position="137"/>
        <end position="155"/>
    </location>
</feature>
<proteinExistence type="predicted"/>
<protein>
    <submittedName>
        <fullName evidence="3">Sulfatase</fullName>
    </submittedName>
</protein>
<dbReference type="Proteomes" id="UP000183687">
    <property type="component" value="Unassembled WGS sequence"/>
</dbReference>
<keyword evidence="1" id="KW-1133">Transmembrane helix</keyword>
<keyword evidence="1" id="KW-0812">Transmembrane</keyword>
<feature type="transmembrane region" description="Helical" evidence="1">
    <location>
        <begin position="272"/>
        <end position="292"/>
    </location>
</feature>
<evidence type="ECO:0000259" key="2">
    <source>
        <dbReference type="Pfam" id="PF00884"/>
    </source>
</evidence>
<dbReference type="InterPro" id="IPR017850">
    <property type="entry name" value="Alkaline_phosphatase_core_sf"/>
</dbReference>
<dbReference type="SUPFAM" id="SSF53649">
    <property type="entry name" value="Alkaline phosphatase-like"/>
    <property type="match status" value="1"/>
</dbReference>
<feature type="transmembrane region" description="Helical" evidence="1">
    <location>
        <begin position="203"/>
        <end position="227"/>
    </location>
</feature>